<organism evidence="1 2">
    <name type="scientific">Phaseolus angularis</name>
    <name type="common">Azuki bean</name>
    <name type="synonym">Vigna angularis</name>
    <dbReference type="NCBI Taxonomy" id="3914"/>
    <lineage>
        <taxon>Eukaryota</taxon>
        <taxon>Viridiplantae</taxon>
        <taxon>Streptophyta</taxon>
        <taxon>Embryophyta</taxon>
        <taxon>Tracheophyta</taxon>
        <taxon>Spermatophyta</taxon>
        <taxon>Magnoliopsida</taxon>
        <taxon>eudicotyledons</taxon>
        <taxon>Gunneridae</taxon>
        <taxon>Pentapetalae</taxon>
        <taxon>rosids</taxon>
        <taxon>fabids</taxon>
        <taxon>Fabales</taxon>
        <taxon>Fabaceae</taxon>
        <taxon>Papilionoideae</taxon>
        <taxon>50 kb inversion clade</taxon>
        <taxon>NPAAA clade</taxon>
        <taxon>indigoferoid/millettioid clade</taxon>
        <taxon>Phaseoleae</taxon>
        <taxon>Vigna</taxon>
    </lineage>
</organism>
<dbReference type="AlphaFoldDB" id="A0A0L9VBW4"/>
<name>A0A0L9VBW4_PHAAN</name>
<protein>
    <submittedName>
        <fullName evidence="1">Uncharacterized protein</fullName>
    </submittedName>
</protein>
<dbReference type="Gramene" id="KOM52488">
    <property type="protein sequence ID" value="KOM52488"/>
    <property type="gene ID" value="LR48_Vigan09g114700"/>
</dbReference>
<accession>A0A0L9VBW4</accession>
<proteinExistence type="predicted"/>
<reference evidence="2" key="1">
    <citation type="journal article" date="2015" name="Proc. Natl. Acad. Sci. U.S.A.">
        <title>Genome sequencing of adzuki bean (Vigna angularis) provides insight into high starch and low fat accumulation and domestication.</title>
        <authorList>
            <person name="Yang K."/>
            <person name="Tian Z."/>
            <person name="Chen C."/>
            <person name="Luo L."/>
            <person name="Zhao B."/>
            <person name="Wang Z."/>
            <person name="Yu L."/>
            <person name="Li Y."/>
            <person name="Sun Y."/>
            <person name="Li W."/>
            <person name="Chen Y."/>
            <person name="Li Y."/>
            <person name="Zhang Y."/>
            <person name="Ai D."/>
            <person name="Zhao J."/>
            <person name="Shang C."/>
            <person name="Ma Y."/>
            <person name="Wu B."/>
            <person name="Wang M."/>
            <person name="Gao L."/>
            <person name="Sun D."/>
            <person name="Zhang P."/>
            <person name="Guo F."/>
            <person name="Wang W."/>
            <person name="Li Y."/>
            <person name="Wang J."/>
            <person name="Varshney R.K."/>
            <person name="Wang J."/>
            <person name="Ling H.Q."/>
            <person name="Wan P."/>
        </authorList>
    </citation>
    <scope>NUCLEOTIDE SEQUENCE</scope>
    <source>
        <strain evidence="2">cv. Jingnong 6</strain>
    </source>
</reference>
<dbReference type="STRING" id="3914.A0A0L9VBW4"/>
<gene>
    <name evidence="1" type="ORF">LR48_Vigan09g114700</name>
</gene>
<dbReference type="EMBL" id="CM003379">
    <property type="protein sequence ID" value="KOM52488.1"/>
    <property type="molecule type" value="Genomic_DNA"/>
</dbReference>
<sequence>MEPVTFVYRHWFYNRGIYRRELPTQQLNSAFSMEQEGFSTSLCSWSSQLCRHSPPPPPAPLDIPSSPDIPFFNEYPMGQPSAVHNLPQVTSSGTVIANPDDNTADEVEKYLVEIVTPGMEQAQTPFRNPENKIQNLFDCTPLLPRASSQEQERPSRPSAFAAPPLCLYCAIDDYADSLCKWIRIANYPGEMLSARAFAQ</sequence>
<evidence type="ECO:0000313" key="1">
    <source>
        <dbReference type="EMBL" id="KOM52488.1"/>
    </source>
</evidence>
<dbReference type="Proteomes" id="UP000053144">
    <property type="component" value="Chromosome 9"/>
</dbReference>
<evidence type="ECO:0000313" key="2">
    <source>
        <dbReference type="Proteomes" id="UP000053144"/>
    </source>
</evidence>